<sequence length="111" mass="12824">MKPLKIYISGPYRGKNKIEIAKNIKNADKIAKEIAKLGHFPFIPHKMIDDWQFDPSFSFKKVLEIDLQWLKICDAIFLIAPSKGANYELKEAKKLGLKVFTDLSQIPRIHK</sequence>
<proteinExistence type="predicted"/>
<protein>
    <recommendedName>
        <fullName evidence="1">DUF7768 domain-containing protein</fullName>
    </recommendedName>
</protein>
<reference evidence="2 3" key="1">
    <citation type="journal article" date="2016" name="Nat. Commun.">
        <title>Thousands of microbial genomes shed light on interconnected biogeochemical processes in an aquifer system.</title>
        <authorList>
            <person name="Anantharaman K."/>
            <person name="Brown C.T."/>
            <person name="Hug L.A."/>
            <person name="Sharon I."/>
            <person name="Castelle C.J."/>
            <person name="Probst A.J."/>
            <person name="Thomas B.C."/>
            <person name="Singh A."/>
            <person name="Wilkins M.J."/>
            <person name="Karaoz U."/>
            <person name="Brodie E.L."/>
            <person name="Williams K.H."/>
            <person name="Hubbard S.S."/>
            <person name="Banfield J.F."/>
        </authorList>
    </citation>
    <scope>NUCLEOTIDE SEQUENCE [LARGE SCALE GENOMIC DNA]</scope>
</reference>
<dbReference type="EMBL" id="MHMG01000018">
    <property type="protein sequence ID" value="OGZ23390.1"/>
    <property type="molecule type" value="Genomic_DNA"/>
</dbReference>
<evidence type="ECO:0000313" key="2">
    <source>
        <dbReference type="EMBL" id="OGZ23390.1"/>
    </source>
</evidence>
<dbReference type="AlphaFoldDB" id="A0A1G2EDK8"/>
<dbReference type="Pfam" id="PF24963">
    <property type="entry name" value="DUF7768"/>
    <property type="match status" value="1"/>
</dbReference>
<accession>A0A1G2EDK8</accession>
<dbReference type="Proteomes" id="UP000176406">
    <property type="component" value="Unassembled WGS sequence"/>
</dbReference>
<feature type="domain" description="DUF7768" evidence="1">
    <location>
        <begin position="5"/>
        <end position="99"/>
    </location>
</feature>
<dbReference type="InterPro" id="IPR056670">
    <property type="entry name" value="DUF7768"/>
</dbReference>
<dbReference type="Gene3D" id="3.40.50.10400">
    <property type="entry name" value="Hypothetical protein PA1492"/>
    <property type="match status" value="1"/>
</dbReference>
<organism evidence="2 3">
    <name type="scientific">Candidatus Nealsonbacteria bacterium RIFCSPLOWO2_01_FULL_41_9</name>
    <dbReference type="NCBI Taxonomy" id="1801671"/>
    <lineage>
        <taxon>Bacteria</taxon>
        <taxon>Candidatus Nealsoniibacteriota</taxon>
    </lineage>
</organism>
<gene>
    <name evidence="2" type="ORF">A3A08_00605</name>
</gene>
<evidence type="ECO:0000313" key="3">
    <source>
        <dbReference type="Proteomes" id="UP000176406"/>
    </source>
</evidence>
<name>A0A1G2EDK8_9BACT</name>
<evidence type="ECO:0000259" key="1">
    <source>
        <dbReference type="Pfam" id="PF24963"/>
    </source>
</evidence>
<dbReference type="SUPFAM" id="SSF52309">
    <property type="entry name" value="N-(deoxy)ribosyltransferase-like"/>
    <property type="match status" value="1"/>
</dbReference>
<comment type="caution">
    <text evidence="2">The sequence shown here is derived from an EMBL/GenBank/DDBJ whole genome shotgun (WGS) entry which is preliminary data.</text>
</comment>